<dbReference type="InterPro" id="IPR013525">
    <property type="entry name" value="ABC2_TM"/>
</dbReference>
<dbReference type="GO" id="GO:0015920">
    <property type="term" value="P:lipopolysaccharide transport"/>
    <property type="evidence" value="ECO:0007669"/>
    <property type="project" value="TreeGrafter"/>
</dbReference>
<keyword evidence="4 9" id="KW-1003">Cell membrane</keyword>
<keyword evidence="6 9" id="KW-0812">Transmembrane</keyword>
<name>A0A2S7IR11_9BACT</name>
<evidence type="ECO:0000256" key="3">
    <source>
        <dbReference type="ARBA" id="ARBA00022448"/>
    </source>
</evidence>
<comment type="caution">
    <text evidence="9">Lacks conserved residue(s) required for the propagation of feature annotation.</text>
</comment>
<dbReference type="GO" id="GO:0005886">
    <property type="term" value="C:plasma membrane"/>
    <property type="evidence" value="ECO:0007669"/>
    <property type="project" value="UniProtKB-SubCell"/>
</dbReference>
<dbReference type="PROSITE" id="PS51012">
    <property type="entry name" value="ABC_TM2"/>
    <property type="match status" value="1"/>
</dbReference>
<proteinExistence type="inferred from homology"/>
<evidence type="ECO:0000256" key="5">
    <source>
        <dbReference type="ARBA" id="ARBA00022519"/>
    </source>
</evidence>
<keyword evidence="5" id="KW-0997">Cell inner membrane</keyword>
<gene>
    <name evidence="11" type="ORF">C5O19_10815</name>
</gene>
<comment type="similarity">
    <text evidence="2 9">Belongs to the ABC-2 integral membrane protein family.</text>
</comment>
<organism evidence="11 12">
    <name type="scientific">Siphonobacter curvatus</name>
    <dbReference type="NCBI Taxonomy" id="2094562"/>
    <lineage>
        <taxon>Bacteria</taxon>
        <taxon>Pseudomonadati</taxon>
        <taxon>Bacteroidota</taxon>
        <taxon>Cytophagia</taxon>
        <taxon>Cytophagales</taxon>
        <taxon>Cytophagaceae</taxon>
        <taxon>Siphonobacter</taxon>
    </lineage>
</organism>
<accession>A0A2S7IR11</accession>
<dbReference type="RefSeq" id="WP_104712030.1">
    <property type="nucleotide sequence ID" value="NZ_PTRA01000001.1"/>
</dbReference>
<keyword evidence="8 9" id="KW-0472">Membrane</keyword>
<comment type="caution">
    <text evidence="11">The sequence shown here is derived from an EMBL/GenBank/DDBJ whole genome shotgun (WGS) entry which is preliminary data.</text>
</comment>
<feature type="transmembrane region" description="Helical" evidence="9">
    <location>
        <begin position="253"/>
        <end position="271"/>
    </location>
</feature>
<evidence type="ECO:0000256" key="7">
    <source>
        <dbReference type="ARBA" id="ARBA00022989"/>
    </source>
</evidence>
<reference evidence="12" key="1">
    <citation type="submission" date="2018-02" db="EMBL/GenBank/DDBJ databases">
        <title>Genome sequencing of Solimonas sp. HR-BB.</title>
        <authorList>
            <person name="Lee Y."/>
            <person name="Jeon C.O."/>
        </authorList>
    </citation>
    <scope>NUCLEOTIDE SEQUENCE [LARGE SCALE GENOMIC DNA]</scope>
    <source>
        <strain evidence="12">HR-U</strain>
    </source>
</reference>
<dbReference type="GO" id="GO:0140359">
    <property type="term" value="F:ABC-type transporter activity"/>
    <property type="evidence" value="ECO:0007669"/>
    <property type="project" value="InterPro"/>
</dbReference>
<dbReference type="EMBL" id="PTRA01000001">
    <property type="protein sequence ID" value="PQA60078.1"/>
    <property type="molecule type" value="Genomic_DNA"/>
</dbReference>
<evidence type="ECO:0000256" key="1">
    <source>
        <dbReference type="ARBA" id="ARBA00004429"/>
    </source>
</evidence>
<evidence type="ECO:0000256" key="4">
    <source>
        <dbReference type="ARBA" id="ARBA00022475"/>
    </source>
</evidence>
<evidence type="ECO:0000256" key="9">
    <source>
        <dbReference type="RuleBase" id="RU361157"/>
    </source>
</evidence>
<protein>
    <recommendedName>
        <fullName evidence="9">Transport permease protein</fullName>
    </recommendedName>
</protein>
<comment type="subcellular location">
    <subcellularLocation>
        <location evidence="1">Cell inner membrane</location>
        <topology evidence="1">Multi-pass membrane protein</topology>
    </subcellularLocation>
    <subcellularLocation>
        <location evidence="9">Cell membrane</location>
        <topology evidence="9">Multi-pass membrane protein</topology>
    </subcellularLocation>
</comment>
<evidence type="ECO:0000256" key="8">
    <source>
        <dbReference type="ARBA" id="ARBA00023136"/>
    </source>
</evidence>
<evidence type="ECO:0000256" key="6">
    <source>
        <dbReference type="ARBA" id="ARBA00022692"/>
    </source>
</evidence>
<dbReference type="InterPro" id="IPR047817">
    <property type="entry name" value="ABC2_TM_bact-type"/>
</dbReference>
<dbReference type="OrthoDB" id="9786910at2"/>
<evidence type="ECO:0000313" key="11">
    <source>
        <dbReference type="EMBL" id="PQA60078.1"/>
    </source>
</evidence>
<feature type="transmembrane region" description="Helical" evidence="9">
    <location>
        <begin position="158"/>
        <end position="180"/>
    </location>
</feature>
<dbReference type="AlphaFoldDB" id="A0A2S7IR11"/>
<keyword evidence="7 9" id="KW-1133">Transmembrane helix</keyword>
<feature type="transmembrane region" description="Helical" evidence="9">
    <location>
        <begin position="42"/>
        <end position="64"/>
    </location>
</feature>
<feature type="transmembrane region" description="Helical" evidence="9">
    <location>
        <begin position="118"/>
        <end position="146"/>
    </location>
</feature>
<evidence type="ECO:0000256" key="2">
    <source>
        <dbReference type="ARBA" id="ARBA00007783"/>
    </source>
</evidence>
<feature type="transmembrane region" description="Helical" evidence="9">
    <location>
        <begin position="192"/>
        <end position="211"/>
    </location>
</feature>
<feature type="domain" description="ABC transmembrane type-2" evidence="10">
    <location>
        <begin position="44"/>
        <end position="274"/>
    </location>
</feature>
<dbReference type="PANTHER" id="PTHR30413">
    <property type="entry name" value="INNER MEMBRANE TRANSPORT PERMEASE"/>
    <property type="match status" value="1"/>
</dbReference>
<keyword evidence="12" id="KW-1185">Reference proteome</keyword>
<evidence type="ECO:0000259" key="10">
    <source>
        <dbReference type="PROSITE" id="PS51012"/>
    </source>
</evidence>
<evidence type="ECO:0000313" key="12">
    <source>
        <dbReference type="Proteomes" id="UP000239590"/>
    </source>
</evidence>
<dbReference type="Proteomes" id="UP000239590">
    <property type="component" value="Unassembled WGS sequence"/>
</dbReference>
<dbReference type="PANTHER" id="PTHR30413:SF8">
    <property type="entry name" value="TRANSPORT PERMEASE PROTEIN"/>
    <property type="match status" value="1"/>
</dbReference>
<dbReference type="Pfam" id="PF01061">
    <property type="entry name" value="ABC2_membrane"/>
    <property type="match status" value="1"/>
</dbReference>
<sequence>MTQETIIEHGRSQKNYWSEFWKSTELFWILAKRDITVRYKQTVLGILWSVVRPVLTTAVLFFAFGKVAGLQFEPGVPPKLAIFAGVLIWNFFANSLSQVSHSILSNSNLVSKVYFPRLILPTSSVMVGFVDFLVGFALIIPMYIWYYFKQDFTPSWQLVFLPLFLGMAYLASFGFGLFLAVMNVKYRDFTQLTPFIIQFGFYACPVAYSSMNIRQYADQWWYPLYNMNPIVGIIDGFRWTLLGGTAPFNWESFIPSVIIILVVVFSSVAFFRKRENGFVDYI</sequence>
<keyword evidence="3 9" id="KW-0813">Transport</keyword>